<dbReference type="PANTHER" id="PTHR43677:SF3">
    <property type="entry name" value="PROSTAGLANDIN REDUCTASE 3"/>
    <property type="match status" value="1"/>
</dbReference>
<feature type="domain" description="Enoyl reductase (ER)" evidence="2">
    <location>
        <begin position="298"/>
        <end position="618"/>
    </location>
</feature>
<dbReference type="InterPro" id="IPR020904">
    <property type="entry name" value="Sc_DH/Rdtase_CS"/>
</dbReference>
<dbReference type="FunFam" id="3.40.50.720:FF:000121">
    <property type="entry name" value="Prostaglandin reductase 2"/>
    <property type="match status" value="1"/>
</dbReference>
<name>A0ABD1XYI7_9MARC</name>
<dbReference type="InterPro" id="IPR011032">
    <property type="entry name" value="GroES-like_sf"/>
</dbReference>
<dbReference type="GO" id="GO:0016491">
    <property type="term" value="F:oxidoreductase activity"/>
    <property type="evidence" value="ECO:0007669"/>
    <property type="project" value="UniProtKB-KW"/>
</dbReference>
<dbReference type="PRINTS" id="PR00080">
    <property type="entry name" value="SDRFAMILY"/>
</dbReference>
<keyword evidence="1" id="KW-0560">Oxidoreductase</keyword>
<dbReference type="InterPro" id="IPR020843">
    <property type="entry name" value="ER"/>
</dbReference>
<dbReference type="Pfam" id="PF00106">
    <property type="entry name" value="adh_short"/>
    <property type="match status" value="1"/>
</dbReference>
<gene>
    <name evidence="3" type="ORF">R1flu_025390</name>
</gene>
<dbReference type="Pfam" id="PF08240">
    <property type="entry name" value="ADH_N"/>
    <property type="match status" value="1"/>
</dbReference>
<evidence type="ECO:0000256" key="1">
    <source>
        <dbReference type="ARBA" id="ARBA00023002"/>
    </source>
</evidence>
<accession>A0ABD1XYI7</accession>
<proteinExistence type="predicted"/>
<dbReference type="InterPro" id="IPR002364">
    <property type="entry name" value="Quin_OxRdtase/zeta-crystal_CS"/>
</dbReference>
<dbReference type="SUPFAM" id="SSF51735">
    <property type="entry name" value="NAD(P)-binding Rossmann-fold domains"/>
    <property type="match status" value="2"/>
</dbReference>
<organism evidence="3 4">
    <name type="scientific">Riccia fluitans</name>
    <dbReference type="NCBI Taxonomy" id="41844"/>
    <lineage>
        <taxon>Eukaryota</taxon>
        <taxon>Viridiplantae</taxon>
        <taxon>Streptophyta</taxon>
        <taxon>Embryophyta</taxon>
        <taxon>Marchantiophyta</taxon>
        <taxon>Marchantiopsida</taxon>
        <taxon>Marchantiidae</taxon>
        <taxon>Marchantiales</taxon>
        <taxon>Ricciaceae</taxon>
        <taxon>Riccia</taxon>
    </lineage>
</organism>
<dbReference type="PROSITE" id="PS00061">
    <property type="entry name" value="ADH_SHORT"/>
    <property type="match status" value="1"/>
</dbReference>
<comment type="caution">
    <text evidence="3">The sequence shown here is derived from an EMBL/GenBank/DDBJ whole genome shotgun (WGS) entry which is preliminary data.</text>
</comment>
<protein>
    <recommendedName>
        <fullName evidence="2">Enoyl reductase (ER) domain-containing protein</fullName>
    </recommendedName>
</protein>
<dbReference type="InterPro" id="IPR013154">
    <property type="entry name" value="ADH-like_N"/>
</dbReference>
<dbReference type="Gene3D" id="3.90.180.10">
    <property type="entry name" value="Medium-chain alcohol dehydrogenases, catalytic domain"/>
    <property type="match status" value="1"/>
</dbReference>
<reference evidence="3 4" key="1">
    <citation type="submission" date="2024-09" db="EMBL/GenBank/DDBJ databases">
        <title>Chromosome-scale assembly of Riccia fluitans.</title>
        <authorList>
            <person name="Paukszto L."/>
            <person name="Sawicki J."/>
            <person name="Karawczyk K."/>
            <person name="Piernik-Szablinska J."/>
            <person name="Szczecinska M."/>
            <person name="Mazdziarz M."/>
        </authorList>
    </citation>
    <scope>NUCLEOTIDE SEQUENCE [LARGE SCALE GENOMIC DNA]</scope>
    <source>
        <strain evidence="3">Rf_01</strain>
        <tissue evidence="3">Aerial parts of the thallus</tissue>
    </source>
</reference>
<evidence type="ECO:0000313" key="3">
    <source>
        <dbReference type="EMBL" id="KAL2613698.1"/>
    </source>
</evidence>
<evidence type="ECO:0000313" key="4">
    <source>
        <dbReference type="Proteomes" id="UP001605036"/>
    </source>
</evidence>
<evidence type="ECO:0000259" key="2">
    <source>
        <dbReference type="SMART" id="SM00829"/>
    </source>
</evidence>
<dbReference type="AlphaFoldDB" id="A0ABD1XYI7"/>
<dbReference type="InterPro" id="IPR013149">
    <property type="entry name" value="ADH-like_C"/>
</dbReference>
<dbReference type="InterPro" id="IPR036291">
    <property type="entry name" value="NAD(P)-bd_dom_sf"/>
</dbReference>
<dbReference type="InterPro" id="IPR002347">
    <property type="entry name" value="SDR_fam"/>
</dbReference>
<dbReference type="SUPFAM" id="SSF50129">
    <property type="entry name" value="GroES-like"/>
    <property type="match status" value="1"/>
</dbReference>
<dbReference type="PRINTS" id="PR00081">
    <property type="entry name" value="GDHRDH"/>
</dbReference>
<dbReference type="Proteomes" id="UP001605036">
    <property type="component" value="Unassembled WGS sequence"/>
</dbReference>
<keyword evidence="4" id="KW-1185">Reference proteome</keyword>
<dbReference type="EMBL" id="JBHFFA010000007">
    <property type="protein sequence ID" value="KAL2613698.1"/>
    <property type="molecule type" value="Genomic_DNA"/>
</dbReference>
<sequence length="632" mass="67464">MVIGVGTATLVTGAGKGIGRSLSLLFASKGATVTVVEFSEPDGLETVRLIEAEHAKLAEKPHGPSAIFIKCDVTVPEQLFKAFEQHERTYGRLDVCINNAGIAEAEPFDSDLSADGSGKWRKIVNVNLSAVIDGTRLAVHIMRRTKQPGVIINVASAAGLYPSQAMPIYSATKAGVVLFTRSLRPLNGEGIRVNAICPEFIYTDMAKTTPSSIIAQVGGFLPMDSILKAVLELIEDKTKAAESLWISNRKGAQYWPSAEEKAKYEVPYSQRVVQALVKPVPPTIPTEFKRVIIHKLSSDFRAATRVVTVPLRLPVKPGHVLIKHIYAGVNASDINFSSGRYFGGKVALPFNAGFETVGVVAGLGEGAENANLVPGSPVASLNYGGFSEFSEVPAKVVIPMPLVAPELVAILTSGLTASIALEEAGRIKSGETVLVTAAAGGTGQFAVQLAKLAGSTVIATCGGEEKAKLLKSLGVDRVIDYKKEDIKSVLKKEFPNGIDLIYESVGGNMFTTCLNALARKGRLIVIGMISQYQGEKGWQPGNYPGLVDKILGKSQTVVGFFLNDYVTLWREHASRLAKMYLDKKLKVTVDPSPFIGVDSAVDAVEHLHSGRSVGKVVVQLAPDAAKNAYARL</sequence>
<dbReference type="Gene3D" id="3.40.50.720">
    <property type="entry name" value="NAD(P)-binding Rossmann-like Domain"/>
    <property type="match status" value="2"/>
</dbReference>
<dbReference type="PANTHER" id="PTHR43677">
    <property type="entry name" value="SHORT-CHAIN DEHYDROGENASE/REDUCTASE"/>
    <property type="match status" value="1"/>
</dbReference>
<dbReference type="PROSITE" id="PS01162">
    <property type="entry name" value="QOR_ZETA_CRYSTAL"/>
    <property type="match status" value="1"/>
</dbReference>
<dbReference type="SMART" id="SM00829">
    <property type="entry name" value="PKS_ER"/>
    <property type="match status" value="1"/>
</dbReference>
<dbReference type="Pfam" id="PF00107">
    <property type="entry name" value="ADH_zinc_N"/>
    <property type="match status" value="1"/>
</dbReference>
<dbReference type="InterPro" id="IPR051397">
    <property type="entry name" value="Zn-ADH-like_protein"/>
</dbReference>